<feature type="repeat" description="ARM" evidence="10">
    <location>
        <begin position="959"/>
        <end position="1001"/>
    </location>
</feature>
<protein>
    <submittedName>
        <fullName evidence="15">Late blight resistance homolog R1A-3 isoform X1</fullName>
    </submittedName>
</protein>
<dbReference type="Gene3D" id="1.25.10.10">
    <property type="entry name" value="Leucine-rich Repeat Variant"/>
    <property type="match status" value="1"/>
</dbReference>
<dbReference type="Gene3D" id="3.80.10.10">
    <property type="entry name" value="Ribonuclease Inhibitor"/>
    <property type="match status" value="1"/>
</dbReference>
<dbReference type="InterPro" id="IPR042197">
    <property type="entry name" value="Apaf_helical"/>
</dbReference>
<dbReference type="PRINTS" id="PR00364">
    <property type="entry name" value="DISEASERSIST"/>
</dbReference>
<evidence type="ECO:0000256" key="2">
    <source>
        <dbReference type="ARBA" id="ARBA00010394"/>
    </source>
</evidence>
<dbReference type="InterPro" id="IPR055414">
    <property type="entry name" value="LRR_R13L4/SHOC2-like"/>
</dbReference>
<dbReference type="InterPro" id="IPR011989">
    <property type="entry name" value="ARM-like"/>
</dbReference>
<dbReference type="Pfam" id="PF18052">
    <property type="entry name" value="Rx_N"/>
    <property type="match status" value="1"/>
</dbReference>
<dbReference type="InterPro" id="IPR027417">
    <property type="entry name" value="P-loop_NTPase"/>
</dbReference>
<evidence type="ECO:0000256" key="4">
    <source>
        <dbReference type="ARBA" id="ARBA00022614"/>
    </source>
</evidence>
<dbReference type="Pfam" id="PF23598">
    <property type="entry name" value="LRR_14"/>
    <property type="match status" value="1"/>
</dbReference>
<comment type="caution">
    <text evidence="15">The sequence shown here is derived from an EMBL/GenBank/DDBJ whole genome shotgun (WGS) entry which is preliminary data.</text>
</comment>
<feature type="repeat" description="ARM" evidence="10">
    <location>
        <begin position="1128"/>
        <end position="1172"/>
    </location>
</feature>
<evidence type="ECO:0000256" key="8">
    <source>
        <dbReference type="ARBA" id="ARBA00022840"/>
    </source>
</evidence>
<dbReference type="GO" id="GO:0015031">
    <property type="term" value="P:protein transport"/>
    <property type="evidence" value="ECO:0007669"/>
    <property type="project" value="UniProtKB-KW"/>
</dbReference>
<reference evidence="15 16" key="1">
    <citation type="submission" date="2019-12" db="EMBL/GenBank/DDBJ databases">
        <authorList>
            <person name="Alioto T."/>
            <person name="Alioto T."/>
            <person name="Gomez Garrido J."/>
        </authorList>
    </citation>
    <scope>NUCLEOTIDE SEQUENCE [LARGE SCALE GENOMIC DNA]</scope>
</reference>
<dbReference type="InterPro" id="IPR041118">
    <property type="entry name" value="Rx_N"/>
</dbReference>
<keyword evidence="16" id="KW-1185">Reference proteome</keyword>
<evidence type="ECO:0000256" key="3">
    <source>
        <dbReference type="ARBA" id="ARBA00022448"/>
    </source>
</evidence>
<keyword evidence="9" id="KW-0653">Protein transport</keyword>
<dbReference type="InterPro" id="IPR036388">
    <property type="entry name" value="WH-like_DNA-bd_sf"/>
</dbReference>
<dbReference type="GO" id="GO:0005524">
    <property type="term" value="F:ATP binding"/>
    <property type="evidence" value="ECO:0007669"/>
    <property type="project" value="UniProtKB-KW"/>
</dbReference>
<organism evidence="15 16">
    <name type="scientific">Olea europaea subsp. europaea</name>
    <dbReference type="NCBI Taxonomy" id="158383"/>
    <lineage>
        <taxon>Eukaryota</taxon>
        <taxon>Viridiplantae</taxon>
        <taxon>Streptophyta</taxon>
        <taxon>Embryophyta</taxon>
        <taxon>Tracheophyta</taxon>
        <taxon>Spermatophyta</taxon>
        <taxon>Magnoliopsida</taxon>
        <taxon>eudicotyledons</taxon>
        <taxon>Gunneridae</taxon>
        <taxon>Pentapetalae</taxon>
        <taxon>asterids</taxon>
        <taxon>lamiids</taxon>
        <taxon>Lamiales</taxon>
        <taxon>Oleaceae</taxon>
        <taxon>Oleeae</taxon>
        <taxon>Olea</taxon>
    </lineage>
</organism>
<comment type="similarity">
    <text evidence="1">Belongs to the disease resistance NB-LRR family.</text>
</comment>
<dbReference type="InterPro" id="IPR038005">
    <property type="entry name" value="RX-like_CC"/>
</dbReference>
<dbReference type="CDD" id="cd14798">
    <property type="entry name" value="RX-CC_like"/>
    <property type="match status" value="1"/>
</dbReference>
<name>A0A8S0QTD9_OLEEU</name>
<evidence type="ECO:0000259" key="13">
    <source>
        <dbReference type="Pfam" id="PF23559"/>
    </source>
</evidence>
<accession>A0A8S0QTD9</accession>
<evidence type="ECO:0000256" key="6">
    <source>
        <dbReference type="ARBA" id="ARBA00022741"/>
    </source>
</evidence>
<feature type="domain" description="Disease resistance R13L4/SHOC-2-like LRR" evidence="14">
    <location>
        <begin position="540"/>
        <end position="762"/>
    </location>
</feature>
<proteinExistence type="inferred from homology"/>
<keyword evidence="5" id="KW-0677">Repeat</keyword>
<dbReference type="PROSITE" id="PS50176">
    <property type="entry name" value="ARM_REPEAT"/>
    <property type="match status" value="2"/>
</dbReference>
<dbReference type="SMART" id="SM00185">
    <property type="entry name" value="ARM"/>
    <property type="match status" value="7"/>
</dbReference>
<dbReference type="EMBL" id="CACTIH010001937">
    <property type="protein sequence ID" value="CAA2969316.1"/>
    <property type="molecule type" value="Genomic_DNA"/>
</dbReference>
<keyword evidence="6" id="KW-0547">Nucleotide-binding</keyword>
<dbReference type="Gene3D" id="3.40.50.300">
    <property type="entry name" value="P-loop containing nucleotide triphosphate hydrolases"/>
    <property type="match status" value="1"/>
</dbReference>
<comment type="similarity">
    <text evidence="2">Belongs to the importin alpha family.</text>
</comment>
<dbReference type="FunFam" id="1.10.10.10:FF:000322">
    <property type="entry name" value="Probable disease resistance protein At1g63360"/>
    <property type="match status" value="1"/>
</dbReference>
<evidence type="ECO:0000256" key="1">
    <source>
        <dbReference type="ARBA" id="ARBA00008894"/>
    </source>
</evidence>
<dbReference type="Gramene" id="OE9A115935T1">
    <property type="protein sequence ID" value="OE9A115935C1"/>
    <property type="gene ID" value="OE9A115935"/>
</dbReference>
<evidence type="ECO:0000256" key="5">
    <source>
        <dbReference type="ARBA" id="ARBA00022737"/>
    </source>
</evidence>
<dbReference type="GO" id="GO:0051607">
    <property type="term" value="P:defense response to virus"/>
    <property type="evidence" value="ECO:0007669"/>
    <property type="project" value="UniProtKB-ARBA"/>
</dbReference>
<dbReference type="SUPFAM" id="SSF52540">
    <property type="entry name" value="P-loop containing nucleoside triphosphate hydrolases"/>
    <property type="match status" value="1"/>
</dbReference>
<dbReference type="OrthoDB" id="1935265at2759"/>
<dbReference type="Pfam" id="PF00931">
    <property type="entry name" value="NB-ARC"/>
    <property type="match status" value="1"/>
</dbReference>
<dbReference type="Pfam" id="PF00514">
    <property type="entry name" value="Arm"/>
    <property type="match status" value="3"/>
</dbReference>
<evidence type="ECO:0000313" key="16">
    <source>
        <dbReference type="Proteomes" id="UP000594638"/>
    </source>
</evidence>
<sequence length="1314" mass="148796">MAYAAPLSLSQILEQLSNPHLEQHQTPLQDQQIKSLQEKLSFLLDFLDDSWQMRNEEVRCLEREIRDAAYKAEDIIESHISKNFGQKGFQERQVSDQTFCENFEIVADEIDSIKTNAAKLNESWGSTYLHQSKRNLLPIGQSRVDSSGKSAMVGFRDDLNQIVDQLTGHPPSRKVIPIIGMGGIGKTTLARNVYNDPRIKEHFHIRAWASISQENREREVLLSLLNSMEQLSVEILQEEDTGKLKERLYKSLNGRSYLVVMDDIWTTKAWDSLSKIFPNDRNGSRIILTTRLLSAVDSHGSPHHMQFLDETNSWILLRRKVFGEDSCPRELEEAGKEIAKNCKGLPLSLVVIGGHLSKANRTKDHWDYVAENVKSVVTSADANCSEILSLSYEYLPHYLKACFIYVGVFPEDDRIHVSKLIKLWVAEGFLKPVKGKTLEEVAEEYLGDLISRNLILISQRSSSGKIKTCSIHDMLRDLCIRKAQEEKFFHVTVTDKDFRIFAEGIKYSRRLCIHQDIFHKELSNSDTSKGNPSMGSLPTVRSILCSCSASKIFESGDRNLFPLLRVLDHGKGKLDGFPIGETKLVHARYLSFSHDGKISVPKILPCFLWYLQTLIVDCKEVHLPEEIWRMPHLRHLLFGKCYIPCPARSQIDGKNLALGNLLTFSKVSSSSCIKEVFERVPNLKKLGILDEHLKVSPFSLGTLVNLHQLENLKIRSEYECISIPMNFTFPPNIKKLTLEYCRIPWKHMTIVGSMANLEVLKLRYKAFDGPEWKPTEGEFRKLKCLLLLRIDLVQWRADDTHFPVLERLYIRECYKLEEIPCSIGDIPTLQIIDLDDNSPSAVTSAKIILEEQKNWGNDSLQVHVNCAIEEIHRSRKIMEDEILGSNDDTLLLKDTALFGKFLSMDQILLPDGIITAVVPRLFEFLGRDDYPQLQCEAATAIASISTRLTNHINILIDHGAIPIFVRLVSSPKDVLRKQALEVLGNIARDSTQSRDLVLSHGVLMSLLAQFNDKTELSIMRKVTQILSKIFRTKPLPHFEQVKSAIPLLAHLIHTDDKEVLMFVCLTLINLTDGTQDIIQAVIDAGVIPRLVELFLHPSPSVLYPALQTLYNIISNGDDIQIQVITDNGALPFLCDLLTTPNSEQHVKKGTCSMIGKLIQRSKDHIQAVIEAGIISPLVQLLQNAEFELQRVAALAILSAIEGTNEQIKFLVHEGCIKPMCDLLASPHHVIIIILCLLGLGNILKVGEAEKNQGNTEDVNVFAQMIDDAGGLKKIKNLRTHYDSTIRKIVKKKLVLYWYEEDDNDEDEDENIEAL</sequence>
<evidence type="ECO:0000256" key="10">
    <source>
        <dbReference type="PROSITE-ProRule" id="PRU00259"/>
    </source>
</evidence>
<dbReference type="Gene3D" id="1.10.10.10">
    <property type="entry name" value="Winged helix-like DNA-binding domain superfamily/Winged helix DNA-binding domain"/>
    <property type="match status" value="1"/>
</dbReference>
<evidence type="ECO:0000313" key="15">
    <source>
        <dbReference type="EMBL" id="CAA2969316.1"/>
    </source>
</evidence>
<dbReference type="SUPFAM" id="SSF52058">
    <property type="entry name" value="L domain-like"/>
    <property type="match status" value="1"/>
</dbReference>
<keyword evidence="8" id="KW-0067">ATP-binding</keyword>
<keyword evidence="3" id="KW-0813">Transport</keyword>
<dbReference type="InterPro" id="IPR058922">
    <property type="entry name" value="WHD_DRP"/>
</dbReference>
<evidence type="ECO:0000259" key="12">
    <source>
        <dbReference type="Pfam" id="PF18052"/>
    </source>
</evidence>
<feature type="domain" description="Disease resistance N-terminal" evidence="12">
    <location>
        <begin position="30"/>
        <end position="87"/>
    </location>
</feature>
<dbReference type="InterPro" id="IPR000225">
    <property type="entry name" value="Armadillo"/>
</dbReference>
<dbReference type="GO" id="GO:0043531">
    <property type="term" value="F:ADP binding"/>
    <property type="evidence" value="ECO:0007669"/>
    <property type="project" value="InterPro"/>
</dbReference>
<evidence type="ECO:0000256" key="7">
    <source>
        <dbReference type="ARBA" id="ARBA00022821"/>
    </source>
</evidence>
<dbReference type="Gene3D" id="1.10.8.430">
    <property type="entry name" value="Helical domain of apoptotic protease-activating factors"/>
    <property type="match status" value="1"/>
</dbReference>
<gene>
    <name evidence="15" type="ORF">OLEA9_A115935</name>
</gene>
<dbReference type="InterPro" id="IPR016024">
    <property type="entry name" value="ARM-type_fold"/>
</dbReference>
<feature type="domain" description="NB-ARC" evidence="11">
    <location>
        <begin position="157"/>
        <end position="325"/>
    </location>
</feature>
<feature type="domain" description="Disease resistance protein winged helix" evidence="13">
    <location>
        <begin position="408"/>
        <end position="479"/>
    </location>
</feature>
<evidence type="ECO:0000259" key="11">
    <source>
        <dbReference type="Pfam" id="PF00931"/>
    </source>
</evidence>
<dbReference type="InterPro" id="IPR002182">
    <property type="entry name" value="NB-ARC"/>
</dbReference>
<dbReference type="Proteomes" id="UP000594638">
    <property type="component" value="Unassembled WGS sequence"/>
</dbReference>
<dbReference type="Gene3D" id="1.20.5.4130">
    <property type="match status" value="1"/>
</dbReference>
<evidence type="ECO:0000259" key="14">
    <source>
        <dbReference type="Pfam" id="PF23598"/>
    </source>
</evidence>
<evidence type="ECO:0000256" key="9">
    <source>
        <dbReference type="ARBA" id="ARBA00022927"/>
    </source>
</evidence>
<dbReference type="FunFam" id="3.40.50.300:FF:001091">
    <property type="entry name" value="Probable disease resistance protein At1g61300"/>
    <property type="match status" value="1"/>
</dbReference>
<dbReference type="InterPro" id="IPR032675">
    <property type="entry name" value="LRR_dom_sf"/>
</dbReference>
<dbReference type="Pfam" id="PF23559">
    <property type="entry name" value="WHD_DRP"/>
    <property type="match status" value="1"/>
</dbReference>
<keyword evidence="7" id="KW-0611">Plant defense</keyword>
<keyword evidence="4" id="KW-0433">Leucine-rich repeat</keyword>
<dbReference type="SUPFAM" id="SSF48371">
    <property type="entry name" value="ARM repeat"/>
    <property type="match status" value="1"/>
</dbReference>
<dbReference type="PANTHER" id="PTHR23316">
    <property type="entry name" value="IMPORTIN ALPHA"/>
    <property type="match status" value="1"/>
</dbReference>